<evidence type="ECO:0000256" key="11">
    <source>
        <dbReference type="ARBA" id="ARBA00023225"/>
    </source>
</evidence>
<dbReference type="PANTHER" id="PTHR30531:SF12">
    <property type="entry name" value="FLAGELLAR BIOSYNTHETIC PROTEIN FLHB"/>
    <property type="match status" value="1"/>
</dbReference>
<dbReference type="SUPFAM" id="SSF160544">
    <property type="entry name" value="EscU C-terminal domain-like"/>
    <property type="match status" value="1"/>
</dbReference>
<keyword evidence="8 13" id="KW-0653">Protein transport</keyword>
<evidence type="ECO:0000256" key="7">
    <source>
        <dbReference type="ARBA" id="ARBA00022795"/>
    </source>
</evidence>
<protein>
    <recommendedName>
        <fullName evidence="3 13">Flagellar biosynthetic protein FlhB</fullName>
    </recommendedName>
</protein>
<feature type="transmembrane region" description="Helical" evidence="13">
    <location>
        <begin position="191"/>
        <end position="213"/>
    </location>
</feature>
<proteinExistence type="inferred from homology"/>
<name>A0AA41X1N5_9ALTE</name>
<evidence type="ECO:0000256" key="2">
    <source>
        <dbReference type="ARBA" id="ARBA00010690"/>
    </source>
</evidence>
<keyword evidence="9 13" id="KW-1133">Transmembrane helix</keyword>
<keyword evidence="10 13" id="KW-0472">Membrane</keyword>
<evidence type="ECO:0000256" key="13">
    <source>
        <dbReference type="RuleBase" id="RU364091"/>
    </source>
</evidence>
<dbReference type="Proteomes" id="UP001165413">
    <property type="component" value="Unassembled WGS sequence"/>
</dbReference>
<dbReference type="Gene3D" id="6.10.250.2080">
    <property type="match status" value="1"/>
</dbReference>
<dbReference type="InterPro" id="IPR029025">
    <property type="entry name" value="T3SS_substrate_exporter_C"/>
</dbReference>
<dbReference type="GO" id="GO:0005886">
    <property type="term" value="C:plasma membrane"/>
    <property type="evidence" value="ECO:0007669"/>
    <property type="project" value="UniProtKB-SubCell"/>
</dbReference>
<keyword evidence="16" id="KW-1185">Reference proteome</keyword>
<keyword evidence="5 13" id="KW-1003">Cell membrane</keyword>
<evidence type="ECO:0000256" key="10">
    <source>
        <dbReference type="ARBA" id="ARBA00023136"/>
    </source>
</evidence>
<evidence type="ECO:0000256" key="14">
    <source>
        <dbReference type="SAM" id="MobiDB-lite"/>
    </source>
</evidence>
<evidence type="ECO:0000313" key="16">
    <source>
        <dbReference type="Proteomes" id="UP001165413"/>
    </source>
</evidence>
<keyword evidence="15" id="KW-0966">Cell projection</keyword>
<evidence type="ECO:0000256" key="1">
    <source>
        <dbReference type="ARBA" id="ARBA00004651"/>
    </source>
</evidence>
<evidence type="ECO:0000313" key="15">
    <source>
        <dbReference type="EMBL" id="MCP3427836.1"/>
    </source>
</evidence>
<evidence type="ECO:0000256" key="3">
    <source>
        <dbReference type="ARBA" id="ARBA00021622"/>
    </source>
</evidence>
<keyword evidence="6 13" id="KW-0812">Transmembrane</keyword>
<evidence type="ECO:0000256" key="8">
    <source>
        <dbReference type="ARBA" id="ARBA00022927"/>
    </source>
</evidence>
<dbReference type="PRINTS" id="PR00950">
    <property type="entry name" value="TYPE3IMSPROT"/>
</dbReference>
<organism evidence="15 16">
    <name type="scientific">Opacimonas viscosa</name>
    <dbReference type="NCBI Taxonomy" id="2961944"/>
    <lineage>
        <taxon>Bacteria</taxon>
        <taxon>Pseudomonadati</taxon>
        <taxon>Pseudomonadota</taxon>
        <taxon>Gammaproteobacteria</taxon>
        <taxon>Alteromonadales</taxon>
        <taxon>Alteromonadaceae</taxon>
        <taxon>Opacimonas</taxon>
    </lineage>
</organism>
<sequence length="375" mass="42055">MAQDDFDKTEEPTDKKIEDARKEGQVARSMELSTALVLISSALGFMFFGSFIASAVFGLTERTFTLSRDETYDTTHMFQAWGWVIDLVQWPVLMFLVVSLVGGVYGNIALGGFNFTWKGAAPKMTKISPVSGFKRMFGVNALVELGKSIAKIVVILSAAYFALLFFKDEALHLDQELFPANIFHAIDMLEWAFLILTLAMLPIVAIDVPFQVYKYTKDLKMSKQEVKDERKNAEGDPMTKSRVRRLQYQAAANRMMQDVPEADVIITNPTHYSVAIKYDQDGERAPVMVAKGIDELAMHIRTVASAHGVMLIPSPMLARAIYYSTEINQEVPQKLFMAVAQVLAYVYQLKAYKSGKAQRPKALSKSLPIPPELRR</sequence>
<dbReference type="RefSeq" id="WP_254098574.1">
    <property type="nucleotide sequence ID" value="NZ_JANATA010000002.1"/>
</dbReference>
<dbReference type="InterPro" id="IPR006136">
    <property type="entry name" value="FlhB"/>
</dbReference>
<gene>
    <name evidence="13 15" type="primary">flhB</name>
    <name evidence="15" type="ORF">NLF92_02630</name>
</gene>
<dbReference type="InterPro" id="IPR006135">
    <property type="entry name" value="T3SS_substrate_exporter"/>
</dbReference>
<evidence type="ECO:0000256" key="9">
    <source>
        <dbReference type="ARBA" id="ARBA00022989"/>
    </source>
</evidence>
<comment type="function">
    <text evidence="12 13">Required for formation of the rod structure in the basal body of the flagellar apparatus. Together with FliI and FliH, may constitute the export apparatus of flagellin.</text>
</comment>
<comment type="similarity">
    <text evidence="2 13">Belongs to the type III secretion exporter family.</text>
</comment>
<dbReference type="GO" id="GO:0009306">
    <property type="term" value="P:protein secretion"/>
    <property type="evidence" value="ECO:0007669"/>
    <property type="project" value="InterPro"/>
</dbReference>
<reference evidence="15" key="1">
    <citation type="submission" date="2022-07" db="EMBL/GenBank/DDBJ databases">
        <title>Characterization of the Novel Bacterium Alteromonas immobilis LMIT006 and Alteromonas gregis LMIT007.</title>
        <authorList>
            <person name="Lin X."/>
        </authorList>
    </citation>
    <scope>NUCLEOTIDE SEQUENCE</scope>
    <source>
        <strain evidence="15">LMIT007</strain>
    </source>
</reference>
<keyword evidence="7 13" id="KW-1005">Bacterial flagellum biogenesis</keyword>
<dbReference type="Gene3D" id="3.40.1690.10">
    <property type="entry name" value="secretion proteins EscU"/>
    <property type="match status" value="1"/>
</dbReference>
<feature type="region of interest" description="Disordered" evidence="14">
    <location>
        <begin position="1"/>
        <end position="22"/>
    </location>
</feature>
<keyword evidence="15" id="KW-0969">Cilium</keyword>
<accession>A0AA41X1N5</accession>
<dbReference type="GO" id="GO:0044780">
    <property type="term" value="P:bacterial-type flagellum assembly"/>
    <property type="evidence" value="ECO:0007669"/>
    <property type="project" value="InterPro"/>
</dbReference>
<keyword evidence="11 13" id="KW-1006">Bacterial flagellum protein export</keyword>
<dbReference type="NCBIfam" id="TIGR00328">
    <property type="entry name" value="flhB"/>
    <property type="match status" value="1"/>
</dbReference>
<comment type="subcellular location">
    <subcellularLocation>
        <location evidence="1">Cell membrane</location>
        <topology evidence="1">Multi-pass membrane protein</topology>
    </subcellularLocation>
</comment>
<evidence type="ECO:0000256" key="6">
    <source>
        <dbReference type="ARBA" id="ARBA00022692"/>
    </source>
</evidence>
<dbReference type="EMBL" id="JANATA010000002">
    <property type="protein sequence ID" value="MCP3427836.1"/>
    <property type="molecule type" value="Genomic_DNA"/>
</dbReference>
<feature type="transmembrane region" description="Helical" evidence="13">
    <location>
        <begin position="92"/>
        <end position="117"/>
    </location>
</feature>
<evidence type="ECO:0000256" key="4">
    <source>
        <dbReference type="ARBA" id="ARBA00022448"/>
    </source>
</evidence>
<keyword evidence="15" id="KW-0282">Flagellum</keyword>
<comment type="caution">
    <text evidence="15">The sequence shown here is derived from an EMBL/GenBank/DDBJ whole genome shotgun (WGS) entry which is preliminary data.</text>
</comment>
<feature type="transmembrane region" description="Helical" evidence="13">
    <location>
        <begin position="137"/>
        <end position="166"/>
    </location>
</feature>
<dbReference type="PANTHER" id="PTHR30531">
    <property type="entry name" value="FLAGELLAR BIOSYNTHETIC PROTEIN FLHB"/>
    <property type="match status" value="1"/>
</dbReference>
<dbReference type="AlphaFoldDB" id="A0AA41X1N5"/>
<feature type="transmembrane region" description="Helical" evidence="13">
    <location>
        <begin position="35"/>
        <end position="59"/>
    </location>
</feature>
<evidence type="ECO:0000256" key="12">
    <source>
        <dbReference type="ARBA" id="ARBA00025078"/>
    </source>
</evidence>
<evidence type="ECO:0000256" key="5">
    <source>
        <dbReference type="ARBA" id="ARBA00022475"/>
    </source>
</evidence>
<dbReference type="Pfam" id="PF01312">
    <property type="entry name" value="Bac_export_2"/>
    <property type="match status" value="1"/>
</dbReference>
<keyword evidence="4 13" id="KW-0813">Transport</keyword>